<accession>A0AAU7TL07</accession>
<sequence length="78" mass="8621">MADTITIRTDAETEHALAVLTHDGSSRSAVIRQAVLEAALRRERAAEMRRAVLRMPIGEPDGVDVGAELSRERDGEHW</sequence>
<proteinExistence type="predicted"/>
<organism evidence="1">
    <name type="scientific">Kribbella sp. HUAS MG21</name>
    <dbReference type="NCBI Taxonomy" id="3160966"/>
    <lineage>
        <taxon>Bacteria</taxon>
        <taxon>Bacillati</taxon>
        <taxon>Actinomycetota</taxon>
        <taxon>Actinomycetes</taxon>
        <taxon>Propionibacteriales</taxon>
        <taxon>Kribbellaceae</taxon>
        <taxon>Kribbella</taxon>
    </lineage>
</organism>
<dbReference type="AlphaFoldDB" id="A0AAU7TL07"/>
<dbReference type="RefSeq" id="WP_350280246.1">
    <property type="nucleotide sequence ID" value="NZ_CP158165.1"/>
</dbReference>
<evidence type="ECO:0000313" key="1">
    <source>
        <dbReference type="EMBL" id="XBV27460.1"/>
    </source>
</evidence>
<protein>
    <recommendedName>
        <fullName evidence="2">Antitoxin</fullName>
    </recommendedName>
</protein>
<name>A0AAU7TL07_9ACTN</name>
<gene>
    <name evidence="1" type="ORF">ABN611_13730</name>
</gene>
<evidence type="ECO:0008006" key="2">
    <source>
        <dbReference type="Google" id="ProtNLM"/>
    </source>
</evidence>
<dbReference type="EMBL" id="CP158165">
    <property type="protein sequence ID" value="XBV27460.1"/>
    <property type="molecule type" value="Genomic_DNA"/>
</dbReference>
<reference evidence="1" key="1">
    <citation type="submission" date="2024-06" db="EMBL/GenBank/DDBJ databases">
        <title>Kribbella sp. strain HUAS MG21 genome sequences.</title>
        <authorList>
            <person name="Mo P."/>
        </authorList>
    </citation>
    <scope>NUCLEOTIDE SEQUENCE</scope>
    <source>
        <strain evidence="1">HUAS MG21</strain>
    </source>
</reference>